<dbReference type="InterPro" id="IPR017853">
    <property type="entry name" value="GH"/>
</dbReference>
<dbReference type="PROSITE" id="PS51910">
    <property type="entry name" value="GH18_2"/>
    <property type="match status" value="1"/>
</dbReference>
<reference evidence="2" key="1">
    <citation type="submission" date="2023-03" db="EMBL/GenBank/DDBJ databases">
        <title>Massive genome expansion in bonnet fungi (Mycena s.s.) driven by repeated elements and novel gene families across ecological guilds.</title>
        <authorList>
            <consortium name="Lawrence Berkeley National Laboratory"/>
            <person name="Harder C.B."/>
            <person name="Miyauchi S."/>
            <person name="Viragh M."/>
            <person name="Kuo A."/>
            <person name="Thoen E."/>
            <person name="Andreopoulos B."/>
            <person name="Lu D."/>
            <person name="Skrede I."/>
            <person name="Drula E."/>
            <person name="Henrissat B."/>
            <person name="Morin E."/>
            <person name="Kohler A."/>
            <person name="Barry K."/>
            <person name="LaButti K."/>
            <person name="Morin E."/>
            <person name="Salamov A."/>
            <person name="Lipzen A."/>
            <person name="Mereny Z."/>
            <person name="Hegedus B."/>
            <person name="Baldrian P."/>
            <person name="Stursova M."/>
            <person name="Weitz H."/>
            <person name="Taylor A."/>
            <person name="Grigoriev I.V."/>
            <person name="Nagy L.G."/>
            <person name="Martin F."/>
            <person name="Kauserud H."/>
        </authorList>
    </citation>
    <scope>NUCLEOTIDE SEQUENCE</scope>
    <source>
        <strain evidence="2">CBHHK067</strain>
    </source>
</reference>
<evidence type="ECO:0000259" key="1">
    <source>
        <dbReference type="PROSITE" id="PS51910"/>
    </source>
</evidence>
<gene>
    <name evidence="2" type="ORF">B0H17DRAFT_1160624</name>
</gene>
<accession>A0AAD7D9P8</accession>
<dbReference type="InterPro" id="IPR001223">
    <property type="entry name" value="Glyco_hydro18_cat"/>
</dbReference>
<evidence type="ECO:0000313" key="2">
    <source>
        <dbReference type="EMBL" id="KAJ7686522.1"/>
    </source>
</evidence>
<dbReference type="GO" id="GO:0005975">
    <property type="term" value="P:carbohydrate metabolic process"/>
    <property type="evidence" value="ECO:0007669"/>
    <property type="project" value="InterPro"/>
</dbReference>
<keyword evidence="3" id="KW-1185">Reference proteome</keyword>
<evidence type="ECO:0000313" key="3">
    <source>
        <dbReference type="Proteomes" id="UP001221757"/>
    </source>
</evidence>
<comment type="caution">
    <text evidence="2">The sequence shown here is derived from an EMBL/GenBank/DDBJ whole genome shotgun (WGS) entry which is preliminary data.</text>
</comment>
<organism evidence="2 3">
    <name type="scientific">Mycena rosella</name>
    <name type="common">Pink bonnet</name>
    <name type="synonym">Agaricus rosellus</name>
    <dbReference type="NCBI Taxonomy" id="1033263"/>
    <lineage>
        <taxon>Eukaryota</taxon>
        <taxon>Fungi</taxon>
        <taxon>Dikarya</taxon>
        <taxon>Basidiomycota</taxon>
        <taxon>Agaricomycotina</taxon>
        <taxon>Agaricomycetes</taxon>
        <taxon>Agaricomycetidae</taxon>
        <taxon>Agaricales</taxon>
        <taxon>Marasmiineae</taxon>
        <taxon>Mycenaceae</taxon>
        <taxon>Mycena</taxon>
    </lineage>
</organism>
<dbReference type="Proteomes" id="UP001221757">
    <property type="component" value="Unassembled WGS sequence"/>
</dbReference>
<name>A0AAD7D9P8_MYCRO</name>
<dbReference type="Gene3D" id="3.20.20.80">
    <property type="entry name" value="Glycosidases"/>
    <property type="match status" value="1"/>
</dbReference>
<dbReference type="SUPFAM" id="SSF51445">
    <property type="entry name" value="(Trans)glycosidases"/>
    <property type="match status" value="1"/>
</dbReference>
<sequence length="322" mass="35643">MSAIEGHRVAVYYQTQYDNSLPSNSAFGHYVSPLPLLGLITHLFLAAFHINTDKSVHLNDNLPEAPFFTQMWQDLGQMQDQGVKLLPLTTDNFDTYYPILANYITEFNLDGMDLDVEQSTSLSVITNLITRLKSDFGADFIITLAPVATAMTEGSNLSGFDYITLEQQMGSQISWYNAQFYSGFGTLFPDTQYIDIINFGSGLDPNRLVASVLTSPANGDGYVSPDEVVSSVQDLLRATASTLEGSTGGHFCYTDYFNSNPNSTEPWLWAQMMSDAMASLKEAKANVKAADREPHDRSHVTQTVTRDRGKFYTVVPTTGRIN</sequence>
<dbReference type="AlphaFoldDB" id="A0AAD7D9P8"/>
<protein>
    <submittedName>
        <fullName evidence="2">Endo-beta-N-acetylglucosaminidase</fullName>
    </submittedName>
</protein>
<proteinExistence type="predicted"/>
<dbReference type="EMBL" id="JARKIE010000095">
    <property type="protein sequence ID" value="KAJ7686522.1"/>
    <property type="molecule type" value="Genomic_DNA"/>
</dbReference>
<feature type="domain" description="GH18" evidence="1">
    <location>
        <begin position="7"/>
        <end position="322"/>
    </location>
</feature>